<protein>
    <submittedName>
        <fullName evidence="4">MmgE/PrpD family protein</fullName>
    </submittedName>
</protein>
<organism evidence="4 5">
    <name type="scientific">Pararhodobacter oceanensis</name>
    <dbReference type="NCBI Taxonomy" id="2172121"/>
    <lineage>
        <taxon>Bacteria</taxon>
        <taxon>Pseudomonadati</taxon>
        <taxon>Pseudomonadota</taxon>
        <taxon>Alphaproteobacteria</taxon>
        <taxon>Rhodobacterales</taxon>
        <taxon>Paracoccaceae</taxon>
        <taxon>Pararhodobacter</taxon>
    </lineage>
</organism>
<dbReference type="PANTHER" id="PTHR16943:SF8">
    <property type="entry name" value="2-METHYLCITRATE DEHYDRATASE"/>
    <property type="match status" value="1"/>
</dbReference>
<dbReference type="Gene3D" id="1.10.4100.10">
    <property type="entry name" value="2-methylcitrate dehydratase PrpD"/>
    <property type="match status" value="1"/>
</dbReference>
<evidence type="ECO:0000259" key="2">
    <source>
        <dbReference type="Pfam" id="PF03972"/>
    </source>
</evidence>
<dbReference type="InterPro" id="IPR042183">
    <property type="entry name" value="MmgE/PrpD_sf_1"/>
</dbReference>
<evidence type="ECO:0000313" key="4">
    <source>
        <dbReference type="EMBL" id="PVH28924.1"/>
    </source>
</evidence>
<dbReference type="InterPro" id="IPR045336">
    <property type="entry name" value="MmgE_PrpD_N"/>
</dbReference>
<feature type="domain" description="MmgE/PrpD N-terminal" evidence="2">
    <location>
        <begin position="11"/>
        <end position="243"/>
    </location>
</feature>
<reference evidence="4 5" key="1">
    <citation type="submission" date="2018-04" db="EMBL/GenBank/DDBJ databases">
        <title>Pararhodobacter oceanense sp. nov., isolated from marine intertidal sediment.</title>
        <authorList>
            <person name="Wang X.-L."/>
            <person name="Du Z.-J."/>
        </authorList>
    </citation>
    <scope>NUCLEOTIDE SEQUENCE [LARGE SCALE GENOMIC DNA]</scope>
    <source>
        <strain evidence="4 5">AM505</strain>
    </source>
</reference>
<dbReference type="InterPro" id="IPR005656">
    <property type="entry name" value="MmgE_PrpD"/>
</dbReference>
<comment type="caution">
    <text evidence="4">The sequence shown here is derived from an EMBL/GenBank/DDBJ whole genome shotgun (WGS) entry which is preliminary data.</text>
</comment>
<evidence type="ECO:0000256" key="1">
    <source>
        <dbReference type="ARBA" id="ARBA00006174"/>
    </source>
</evidence>
<feature type="domain" description="MmgE/PrpD C-terminal" evidence="3">
    <location>
        <begin position="274"/>
        <end position="438"/>
    </location>
</feature>
<proteinExistence type="inferred from homology"/>
<dbReference type="Gene3D" id="3.30.1330.120">
    <property type="entry name" value="2-methylcitrate dehydratase PrpD"/>
    <property type="match status" value="1"/>
</dbReference>
<dbReference type="EMBL" id="QDKM01000003">
    <property type="protein sequence ID" value="PVH28924.1"/>
    <property type="molecule type" value="Genomic_DNA"/>
</dbReference>
<dbReference type="RefSeq" id="WP_116557918.1">
    <property type="nucleotide sequence ID" value="NZ_QDKM01000003.1"/>
</dbReference>
<dbReference type="Proteomes" id="UP000245911">
    <property type="component" value="Unassembled WGS sequence"/>
</dbReference>
<dbReference type="SUPFAM" id="SSF103378">
    <property type="entry name" value="2-methylcitrate dehydratase PrpD"/>
    <property type="match status" value="1"/>
</dbReference>
<evidence type="ECO:0000259" key="3">
    <source>
        <dbReference type="Pfam" id="PF19305"/>
    </source>
</evidence>
<dbReference type="Pfam" id="PF19305">
    <property type="entry name" value="MmgE_PrpD_C"/>
    <property type="match status" value="1"/>
</dbReference>
<dbReference type="Pfam" id="PF03972">
    <property type="entry name" value="MmgE_PrpD_N"/>
    <property type="match status" value="1"/>
</dbReference>
<dbReference type="InterPro" id="IPR045337">
    <property type="entry name" value="MmgE_PrpD_C"/>
</dbReference>
<dbReference type="InterPro" id="IPR042188">
    <property type="entry name" value="MmgE/PrpD_sf_2"/>
</dbReference>
<dbReference type="OrthoDB" id="9795089at2"/>
<gene>
    <name evidence="4" type="ORF">DDE20_07745</name>
</gene>
<dbReference type="AlphaFoldDB" id="A0A2T8HU17"/>
<dbReference type="GO" id="GO:0016829">
    <property type="term" value="F:lyase activity"/>
    <property type="evidence" value="ECO:0007669"/>
    <property type="project" value="InterPro"/>
</dbReference>
<keyword evidence="5" id="KW-1185">Reference proteome</keyword>
<dbReference type="PANTHER" id="PTHR16943">
    <property type="entry name" value="2-METHYLCITRATE DEHYDRATASE-RELATED"/>
    <property type="match status" value="1"/>
</dbReference>
<name>A0A2T8HU17_9RHOB</name>
<accession>A0A2T8HU17</accession>
<sequence length="466" mass="48398">MTQSATHSAVLASFVTALEYDAIPASTITRAKQLITDTLGVGLSGSLHPNFKIALAGVQAIPGSAGERPVLGSTATLAAPYAALVNGVACHVLDFDDTHTASIVHGSAILTPLVLALGEEIGASGRDILTAFVAGWEVAARVGIASGNSFHNRGFHSTAIAGAFGATAAAGKLLGLTPEQMQHALGLCGSQASGVTEFLVNSSSSKGYHVGWAAQNAIITAHLARAGATGPETIFEGRKSVFNTHGLPDLSDPALVSADLGSRWETENVSIKPYPCCHFAHGAVDCAIELRADGIKPEDIANIHAIIDEVAAGFVCDPIESKYTPANAYGAKFSLPYLVACGLIDGKVEQASFTADQIQRPDLLELARKTTYENAEKGTTGFPKYFPGHLRITLTDGQVIEKRVAINRGNPDAPLTSDEVAQKFKSCTANLMPAATADALVGAVMSLDSDNGLADLQRELASVATR</sequence>
<evidence type="ECO:0000313" key="5">
    <source>
        <dbReference type="Proteomes" id="UP000245911"/>
    </source>
</evidence>
<comment type="similarity">
    <text evidence="1">Belongs to the PrpD family.</text>
</comment>
<dbReference type="InterPro" id="IPR036148">
    <property type="entry name" value="MmgE/PrpD_sf"/>
</dbReference>